<protein>
    <recommendedName>
        <fullName evidence="7">HTTM-like domain-containing protein</fullName>
    </recommendedName>
</protein>
<keyword evidence="3 6" id="KW-1133">Transmembrane helix</keyword>
<feature type="transmembrane region" description="Helical" evidence="6">
    <location>
        <begin position="83"/>
        <end position="101"/>
    </location>
</feature>
<dbReference type="SMART" id="SM00752">
    <property type="entry name" value="HTTM"/>
    <property type="match status" value="1"/>
</dbReference>
<feature type="transmembrane region" description="Helical" evidence="6">
    <location>
        <begin position="542"/>
        <end position="566"/>
    </location>
</feature>
<dbReference type="InterPro" id="IPR052964">
    <property type="entry name" value="Sporulation_signal_mat"/>
</dbReference>
<dbReference type="AlphaFoldDB" id="F1A0E4"/>
<dbReference type="GeneID" id="10510679"/>
<feature type="transmembrane region" description="Helical" evidence="6">
    <location>
        <begin position="186"/>
        <end position="206"/>
    </location>
</feature>
<feature type="transmembrane region" description="Helical" evidence="6">
    <location>
        <begin position="147"/>
        <end position="166"/>
    </location>
</feature>
<feature type="region of interest" description="Disordered" evidence="5">
    <location>
        <begin position="26"/>
        <end position="53"/>
    </location>
</feature>
<evidence type="ECO:0000256" key="2">
    <source>
        <dbReference type="ARBA" id="ARBA00022692"/>
    </source>
</evidence>
<reference evidence="9" key="1">
    <citation type="journal article" date="2011" name="Genome Biol.">
        <title>Comparative genomics of the social amoebae Dictyostelium discoideum and Dictyostelium purpureum.</title>
        <authorList>
            <consortium name="US DOE Joint Genome Institute (JGI-PGF)"/>
            <person name="Sucgang R."/>
            <person name="Kuo A."/>
            <person name="Tian X."/>
            <person name="Salerno W."/>
            <person name="Parikh A."/>
            <person name="Feasley C.L."/>
            <person name="Dalin E."/>
            <person name="Tu H."/>
            <person name="Huang E."/>
            <person name="Barry K."/>
            <person name="Lindquist E."/>
            <person name="Shapiro H."/>
            <person name="Bruce D."/>
            <person name="Schmutz J."/>
            <person name="Salamov A."/>
            <person name="Fey P."/>
            <person name="Gaudet P."/>
            <person name="Anjard C."/>
            <person name="Babu M.M."/>
            <person name="Basu S."/>
            <person name="Bushmanova Y."/>
            <person name="van der Wel H."/>
            <person name="Katoh-Kurasawa M."/>
            <person name="Dinh C."/>
            <person name="Coutinho P.M."/>
            <person name="Saito T."/>
            <person name="Elias M."/>
            <person name="Schaap P."/>
            <person name="Kay R.R."/>
            <person name="Henrissat B."/>
            <person name="Eichinger L."/>
            <person name="Rivero F."/>
            <person name="Putnam N.H."/>
            <person name="West C.M."/>
            <person name="Loomis W.F."/>
            <person name="Chisholm R.L."/>
            <person name="Shaulsky G."/>
            <person name="Strassmann J.E."/>
            <person name="Queller D.C."/>
            <person name="Kuspa A."/>
            <person name="Grigoriev I.V."/>
        </authorList>
    </citation>
    <scope>NUCLEOTIDE SEQUENCE [LARGE SCALE GENOMIC DNA]</scope>
    <source>
        <strain evidence="9">QSDP1</strain>
    </source>
</reference>
<dbReference type="Proteomes" id="UP000001064">
    <property type="component" value="Unassembled WGS sequence"/>
</dbReference>
<accession>F1A0E4</accession>
<keyword evidence="4 6" id="KW-0472">Membrane</keyword>
<dbReference type="OrthoDB" id="16379at2759"/>
<dbReference type="PANTHER" id="PTHR39535:SF1">
    <property type="entry name" value="HTTM DOMAIN-CONTAINING PROTEIN"/>
    <property type="match status" value="1"/>
</dbReference>
<feature type="transmembrane region" description="Helical" evidence="6">
    <location>
        <begin position="121"/>
        <end position="140"/>
    </location>
</feature>
<keyword evidence="9" id="KW-1185">Reference proteome</keyword>
<dbReference type="eggNOG" id="ENOG502S72F">
    <property type="taxonomic scope" value="Eukaryota"/>
</dbReference>
<feature type="transmembrane region" description="Helical" evidence="6">
    <location>
        <begin position="244"/>
        <end position="267"/>
    </location>
</feature>
<name>F1A0E4_DICPU</name>
<keyword evidence="2 6" id="KW-0812">Transmembrane</keyword>
<comment type="subcellular location">
    <subcellularLocation>
        <location evidence="1">Endomembrane system</location>
        <topology evidence="1">Multi-pass membrane protein</topology>
    </subcellularLocation>
</comment>
<feature type="domain" description="HTTM-like" evidence="7">
    <location>
        <begin position="70"/>
        <end position="373"/>
    </location>
</feature>
<feature type="compositionally biased region" description="Polar residues" evidence="5">
    <location>
        <begin position="38"/>
        <end position="53"/>
    </location>
</feature>
<dbReference type="InterPro" id="IPR011020">
    <property type="entry name" value="HTTM-like"/>
</dbReference>
<evidence type="ECO:0000259" key="7">
    <source>
        <dbReference type="SMART" id="SM00752"/>
    </source>
</evidence>
<evidence type="ECO:0000256" key="1">
    <source>
        <dbReference type="ARBA" id="ARBA00004127"/>
    </source>
</evidence>
<feature type="transmembrane region" description="Helical" evidence="6">
    <location>
        <begin position="306"/>
        <end position="324"/>
    </location>
</feature>
<dbReference type="KEGG" id="dpp:DICPUDRAFT_41586"/>
<dbReference type="PANTHER" id="PTHR39535">
    <property type="entry name" value="SPORULATION-DELAYING PROTEIN SDPB"/>
    <property type="match status" value="1"/>
</dbReference>
<evidence type="ECO:0000313" key="8">
    <source>
        <dbReference type="EMBL" id="EGC30337.1"/>
    </source>
</evidence>
<evidence type="ECO:0000256" key="5">
    <source>
        <dbReference type="SAM" id="MobiDB-lite"/>
    </source>
</evidence>
<evidence type="ECO:0000256" key="6">
    <source>
        <dbReference type="SAM" id="Phobius"/>
    </source>
</evidence>
<dbReference type="OMA" id="NMQWRTY"/>
<sequence length="712" mass="82726">MTSLFKKPSKDNLLDEVNIEFSDYESSSSSSVSTNSSPNLISHNSSGNQNKNGNFKPESLNSLTDLFIYIFGVDLRSLAAMRIGLSILIILDLYVRSLYLYDHYTDAGTLPVSSVIDINPFYWSLYFITANYYITVALFIMNACFAFCFLIGYRTTLANVLCWIFMTSLHVRNPYVLNGGDDFFRLFVFWAMFLPCGAKFSIDSLLNLEYTNKKNNTLNPKSVTYNPISSSNQYIPTTDSEGKYLLSFASVAIQVQFALVYIITAALKTGKEWNVEYSSVWYALHLDQFATPLGIWLRQFVSLGQFLTWFTIVFEWIGPLFFCIPFRKLHGPIRTIGVIGFWCMHFGFGSCMELGFFMYIPGMCSLVFLPSWFWDKIFDYLYSNSKSQYRTTSLIYINSNNESLYKTISIYKQFFLLHSTPILMVQRHDEENLLNGGGINTANGTTGGVNSIYNEFKERNCWIAVENSITNERVYSYDAFITLINLSPILQYLNLIFNTNLFRRFYSFLNSNKLFNNQKLNPILKVSNKIYPKQTITCSRKYWLETFCFLMLIYVINWNLAGLYGYRVPEPIRWVAQSLKVEQHWSMFSPYPSKDNGWMVYPGELSDGTFIDIFTGQNITYEKPALISSTFPTQRWRKYLMNLQGSGFKEKRLLYGRYLCREWNWFGRHPENQLKSFKLIFMWQLTPTFPTEKNPNPTALPPEPIELWSHYC</sequence>
<dbReference type="VEuPathDB" id="AmoebaDB:DICPUDRAFT_41586"/>
<dbReference type="RefSeq" id="XP_003293134.1">
    <property type="nucleotide sequence ID" value="XM_003293086.1"/>
</dbReference>
<dbReference type="InParanoid" id="F1A0E4"/>
<dbReference type="GO" id="GO:0012505">
    <property type="term" value="C:endomembrane system"/>
    <property type="evidence" value="ECO:0007669"/>
    <property type="project" value="UniProtKB-SubCell"/>
</dbReference>
<evidence type="ECO:0000256" key="4">
    <source>
        <dbReference type="ARBA" id="ARBA00023136"/>
    </source>
</evidence>
<evidence type="ECO:0000313" key="9">
    <source>
        <dbReference type="Proteomes" id="UP000001064"/>
    </source>
</evidence>
<dbReference type="EMBL" id="GL871337">
    <property type="protein sequence ID" value="EGC30337.1"/>
    <property type="molecule type" value="Genomic_DNA"/>
</dbReference>
<organism evidence="8 9">
    <name type="scientific">Dictyostelium purpureum</name>
    <name type="common">Slime mold</name>
    <dbReference type="NCBI Taxonomy" id="5786"/>
    <lineage>
        <taxon>Eukaryota</taxon>
        <taxon>Amoebozoa</taxon>
        <taxon>Evosea</taxon>
        <taxon>Eumycetozoa</taxon>
        <taxon>Dictyostelia</taxon>
        <taxon>Dictyosteliales</taxon>
        <taxon>Dictyosteliaceae</taxon>
        <taxon>Dictyostelium</taxon>
    </lineage>
</organism>
<proteinExistence type="predicted"/>
<feature type="compositionally biased region" description="Low complexity" evidence="5">
    <location>
        <begin position="26"/>
        <end position="37"/>
    </location>
</feature>
<gene>
    <name evidence="8" type="ORF">DICPUDRAFT_41586</name>
</gene>
<evidence type="ECO:0000256" key="3">
    <source>
        <dbReference type="ARBA" id="ARBA00022989"/>
    </source>
</evidence>